<dbReference type="Gene3D" id="1.10.472.10">
    <property type="entry name" value="Cyclin-like"/>
    <property type="match status" value="1"/>
</dbReference>
<dbReference type="CDD" id="cd00043">
    <property type="entry name" value="CYCLIN_SF"/>
    <property type="match status" value="1"/>
</dbReference>
<feature type="transmembrane region" description="Helical" evidence="2">
    <location>
        <begin position="279"/>
        <end position="302"/>
    </location>
</feature>
<dbReference type="RefSeq" id="XP_012338119.1">
    <property type="nucleotide sequence ID" value="XM_012482696.1"/>
</dbReference>
<feature type="compositionally biased region" description="Basic and acidic residues" evidence="1">
    <location>
        <begin position="26"/>
        <end position="41"/>
    </location>
</feature>
<dbReference type="VEuPathDB" id="PlasmoDB:AK88_05094"/>
<feature type="region of interest" description="Disordered" evidence="1">
    <location>
        <begin position="510"/>
        <end position="529"/>
    </location>
</feature>
<dbReference type="AlphaFoldDB" id="A0A0D9QE54"/>
<keyword evidence="2" id="KW-1133">Transmembrane helix</keyword>
<feature type="compositionally biased region" description="Basic and acidic residues" evidence="1">
    <location>
        <begin position="71"/>
        <end position="97"/>
    </location>
</feature>
<feature type="compositionally biased region" description="Basic residues" evidence="1">
    <location>
        <begin position="42"/>
        <end position="51"/>
    </location>
</feature>
<dbReference type="Proteomes" id="UP000054561">
    <property type="component" value="Unassembled WGS sequence"/>
</dbReference>
<evidence type="ECO:0000313" key="4">
    <source>
        <dbReference type="Proteomes" id="UP000054561"/>
    </source>
</evidence>
<accession>A0A0D9QE54</accession>
<evidence type="ECO:0000256" key="2">
    <source>
        <dbReference type="SAM" id="Phobius"/>
    </source>
</evidence>
<feature type="transmembrane region" description="Helical" evidence="2">
    <location>
        <begin position="314"/>
        <end position="331"/>
    </location>
</feature>
<keyword evidence="4" id="KW-1185">Reference proteome</keyword>
<name>A0A0D9QE54_PLAFR</name>
<organism evidence="3 4">
    <name type="scientific">Plasmodium fragile</name>
    <dbReference type="NCBI Taxonomy" id="5857"/>
    <lineage>
        <taxon>Eukaryota</taxon>
        <taxon>Sar</taxon>
        <taxon>Alveolata</taxon>
        <taxon>Apicomplexa</taxon>
        <taxon>Aconoidasida</taxon>
        <taxon>Haemosporida</taxon>
        <taxon>Plasmodiidae</taxon>
        <taxon>Plasmodium</taxon>
        <taxon>Plasmodium (Plasmodium)</taxon>
    </lineage>
</organism>
<feature type="compositionally biased region" description="Basic and acidic residues" evidence="1">
    <location>
        <begin position="178"/>
        <end position="200"/>
    </location>
</feature>
<keyword evidence="2" id="KW-0472">Membrane</keyword>
<feature type="region of interest" description="Disordered" evidence="1">
    <location>
        <begin position="162"/>
        <end position="227"/>
    </location>
</feature>
<keyword evidence="2" id="KW-0812">Transmembrane</keyword>
<evidence type="ECO:0000313" key="3">
    <source>
        <dbReference type="EMBL" id="KJP85283.1"/>
    </source>
</evidence>
<dbReference type="SUPFAM" id="SSF47954">
    <property type="entry name" value="Cyclin-like"/>
    <property type="match status" value="1"/>
</dbReference>
<reference evidence="3 4" key="1">
    <citation type="submission" date="2014-03" db="EMBL/GenBank/DDBJ databases">
        <title>The Genome Sequence of Plasmodium fragile nilgiri.</title>
        <authorList>
            <consortium name="The Broad Institute Genomics Platform"/>
            <consortium name="The Broad Institute Genome Sequencing Center for Infectious Disease"/>
            <person name="Neafsey D."/>
            <person name="Duraisingh M."/>
            <person name="Young S.K."/>
            <person name="Zeng Q."/>
            <person name="Gargeya S."/>
            <person name="Abouelleil A."/>
            <person name="Alvarado L."/>
            <person name="Chapman S.B."/>
            <person name="Gainer-Dewar J."/>
            <person name="Goldberg J."/>
            <person name="Griggs A."/>
            <person name="Gujja S."/>
            <person name="Hansen M."/>
            <person name="Howarth C."/>
            <person name="Imamovic A."/>
            <person name="Larimer J."/>
            <person name="Pearson M."/>
            <person name="Poon T.W."/>
            <person name="Priest M."/>
            <person name="Roberts A."/>
            <person name="Saif S."/>
            <person name="Shea T."/>
            <person name="Sykes S."/>
            <person name="Wortman J."/>
            <person name="Nusbaum C."/>
            <person name="Birren B."/>
        </authorList>
    </citation>
    <scope>NUCLEOTIDE SEQUENCE [LARGE SCALE GENOMIC DNA]</scope>
    <source>
        <strain evidence="4">nilgiri</strain>
    </source>
</reference>
<dbReference type="OrthoDB" id="361691at2759"/>
<dbReference type="EMBL" id="KQ001736">
    <property type="protein sequence ID" value="KJP85283.1"/>
    <property type="molecule type" value="Genomic_DNA"/>
</dbReference>
<feature type="compositionally biased region" description="Basic and acidic residues" evidence="1">
    <location>
        <begin position="404"/>
        <end position="417"/>
    </location>
</feature>
<proteinExistence type="predicted"/>
<evidence type="ECO:0000256" key="1">
    <source>
        <dbReference type="SAM" id="MobiDB-lite"/>
    </source>
</evidence>
<dbReference type="OMA" id="LHEQNGD"/>
<feature type="compositionally biased region" description="Basic and acidic residues" evidence="1">
    <location>
        <begin position="510"/>
        <end position="522"/>
    </location>
</feature>
<feature type="compositionally biased region" description="Polar residues" evidence="1">
    <location>
        <begin position="7"/>
        <end position="22"/>
    </location>
</feature>
<sequence length="708" mass="81085">MKIIEPSNCNVSTINHLPNGRTTLEPVKEQESSDRKGEQHVARRKSLHVKVSRAQSEGETETLPHSAPPERNTHTDEENEKDKNKPLTEEGRIKRIDNVPGDESIPVPHLKKIYTLTEGGDSTVQHSGGLTELEEDSFVGDLSSENSSALCDKARTTNCSFGEDKLSTQQTPPMGDANKGHVDTEKRQPEDYHPRRDTPRDGYNNGDGEEGDKRASIPTDEATPKNEIEQLKEEIKKEVYNRLTIALDINMNLNENEKYYDLFKKKKKFQKYIMNSCKFVIILGKHLKLSFSTISIALYYLHKYYEKILKRKKNALPYLIGGACIFLAWKMREDMENLKRSKKLYDIPKMIFKLLNYFDKKKKIKKKMKELQVRMFLSGCADRKWEDLSDEHTVPSTAGNAAKGEGDARPPGEESQRDNPPQKGKKKRKLSPKEDEKRSSTESTDRSSLHRDLAQIKRIINTGYVSDVNNISHASDCFNSYLSECNSRDVSEYEFEGEEGDLHDDIRDGLHDGPHDYAREDAREDPEEPPAQTYLTQFQHLCKREKRKIHISASKWVLNNSGQKLQLMQKVIIYYEGEILKSINYFLKPDKCSFHLLPSFVGAFVNIMNGYVSQDEVGSLQKIASLSILDYFKTPLCLVFTSNEIMVASILRAYISLKWICGQLDVQTMSLQDFEKKATRFTQYVSSKNPISITRVKIALREIRLFGE</sequence>
<feature type="region of interest" description="Disordered" evidence="1">
    <location>
        <begin position="1"/>
        <end position="106"/>
    </location>
</feature>
<feature type="compositionally biased region" description="Basic and acidic residues" evidence="1">
    <location>
        <begin position="431"/>
        <end position="450"/>
    </location>
</feature>
<feature type="region of interest" description="Disordered" evidence="1">
    <location>
        <begin position="389"/>
        <end position="450"/>
    </location>
</feature>
<protein>
    <submittedName>
        <fullName evidence="3">Uncharacterized protein</fullName>
    </submittedName>
</protein>
<dbReference type="GeneID" id="24270408"/>
<gene>
    <name evidence="3" type="ORF">AK88_05094</name>
</gene>
<dbReference type="InterPro" id="IPR036915">
    <property type="entry name" value="Cyclin-like_sf"/>
</dbReference>